<proteinExistence type="predicted"/>
<reference evidence="3 4" key="1">
    <citation type="journal article" date="2012" name="J. Bacteriol.">
        <title>Complete Genome Sequence of the BTEX-Degrading Bacterium Pseudoxanthomonas spadix BD-a59.</title>
        <authorList>
            <person name="Lee S.H."/>
            <person name="Jin H.M."/>
            <person name="Lee H.J."/>
            <person name="Kim J.M."/>
            <person name="Jeon C.O."/>
        </authorList>
    </citation>
    <scope>NUCLEOTIDE SEQUENCE [LARGE SCALE GENOMIC DNA]</scope>
    <source>
        <strain evidence="3 4">BD-a59</strain>
    </source>
</reference>
<feature type="compositionally biased region" description="Low complexity" evidence="1">
    <location>
        <begin position="298"/>
        <end position="313"/>
    </location>
</feature>
<dbReference type="Proteomes" id="UP000005870">
    <property type="component" value="Chromosome"/>
</dbReference>
<accession>G7UTS4</accession>
<keyword evidence="2" id="KW-0732">Signal</keyword>
<dbReference type="AlphaFoldDB" id="G7UTS4"/>
<feature type="chain" id="PRO_5003504370" description="YjbH domain-containing protein" evidence="2">
    <location>
        <begin position="30"/>
        <end position="735"/>
    </location>
</feature>
<dbReference type="OrthoDB" id="19542at2"/>
<name>G7UTS4_PSEUP</name>
<evidence type="ECO:0000256" key="2">
    <source>
        <dbReference type="SAM" id="SignalP"/>
    </source>
</evidence>
<feature type="region of interest" description="Disordered" evidence="1">
    <location>
        <begin position="283"/>
        <end position="323"/>
    </location>
</feature>
<organism evidence="3 4">
    <name type="scientific">Pseudoxanthomonas spadix (strain BD-a59)</name>
    <dbReference type="NCBI Taxonomy" id="1045855"/>
    <lineage>
        <taxon>Bacteria</taxon>
        <taxon>Pseudomonadati</taxon>
        <taxon>Pseudomonadota</taxon>
        <taxon>Gammaproteobacteria</taxon>
        <taxon>Lysobacterales</taxon>
        <taxon>Lysobacteraceae</taxon>
        <taxon>Pseudoxanthomonas</taxon>
    </lineage>
</organism>
<dbReference type="RefSeq" id="WP_014160353.1">
    <property type="nucleotide sequence ID" value="NC_016147.2"/>
</dbReference>
<evidence type="ECO:0008006" key="5">
    <source>
        <dbReference type="Google" id="ProtNLM"/>
    </source>
</evidence>
<dbReference type="Pfam" id="PF06082">
    <property type="entry name" value="YjbH"/>
    <property type="match status" value="1"/>
</dbReference>
<dbReference type="EMBL" id="CP003093">
    <property type="protein sequence ID" value="AER56177.1"/>
    <property type="molecule type" value="Genomic_DNA"/>
</dbReference>
<dbReference type="KEGG" id="psd:DSC_07630"/>
<evidence type="ECO:0000313" key="3">
    <source>
        <dbReference type="EMBL" id="AER56177.1"/>
    </source>
</evidence>
<protein>
    <recommendedName>
        <fullName evidence="5">YjbH domain-containing protein</fullName>
    </recommendedName>
</protein>
<keyword evidence="4" id="KW-1185">Reference proteome</keyword>
<dbReference type="HOGENOM" id="CLU_007558_1_0_6"/>
<gene>
    <name evidence="3" type="ordered locus">DSC_07630</name>
</gene>
<dbReference type="eggNOG" id="COG3170">
    <property type="taxonomic scope" value="Bacteria"/>
</dbReference>
<sequence>MNSGRPLSCRLSRQILAALGLGLAGGAHAQALSSQSDWGGVGLLQTPSARMAEEGELAFSASHVSPYSRYNIALQPFSWLEGSFRYTSVANRRYGPAIAGDQNYKDKSIDVKVRLWKESRWLPDVALGIRDIGGTGLFAGEYLVASKRFGAFDASLGLATGYLGNRGDFGNPLGVLDDRFKTRPGGSVAAGDFSTSAMFRGRVGIFGGIHYQTPWAPLQLKLEYDGNDYRHEPQNNNQRQRTPVNVGVVYALNRNVDVSLGWERGTTMMASIALHNNLKRARGMPKLLDPPPEPVRPRPSSSTAAQASPAPARAYRDAAEKAHAEREQTVAALAGTDWADVAARLRDNAGLRVDQISVRGSELVVSGEQVRYFYPAQGLGRAARVLDNSVGPPIEWFTLAHTRLGMPVAESSINRSAFRQYLGHDRDLQALARATELTAPTQQQREVLYQAPLQRYRGGFAPGYRQVLGGPDGFILYQLSADYGASYFFSRRTWLSGVVSVNLLNNFDKFRYDAPSNLPRVRTYMRQYLTSSDITVPSLQLTTARSLGGALYGMGYAGLLESMYAGAGGELLYRPFGERWALGIDLNWVKQRGFEQHFDFRDYRITTGHVSGYYELGRAQRTVVSVAAGRYLAGDWGATLNVGRVFDNGVTMGAYATKTNVSAAEFGEGSFDKGIYFSVPMDFLLPRSTRGRATVVWSPLTRDGGARLARRYSLYQLTSERDTDLFRDNFDQIDK</sequence>
<evidence type="ECO:0000313" key="4">
    <source>
        <dbReference type="Proteomes" id="UP000005870"/>
    </source>
</evidence>
<feature type="compositionally biased region" description="Basic and acidic residues" evidence="1">
    <location>
        <begin position="314"/>
        <end position="323"/>
    </location>
</feature>
<dbReference type="InterPro" id="IPR010344">
    <property type="entry name" value="YbjH"/>
</dbReference>
<feature type="signal peptide" evidence="2">
    <location>
        <begin position="1"/>
        <end position="29"/>
    </location>
</feature>
<evidence type="ECO:0000256" key="1">
    <source>
        <dbReference type="SAM" id="MobiDB-lite"/>
    </source>
</evidence>
<dbReference type="STRING" id="1045855.DSC_07630"/>